<proteinExistence type="predicted"/>
<evidence type="ECO:0000313" key="1">
    <source>
        <dbReference type="EMBL" id="KAJ9659059.1"/>
    </source>
</evidence>
<reference evidence="1" key="1">
    <citation type="submission" date="2022-10" db="EMBL/GenBank/DDBJ databases">
        <title>Culturing micro-colonial fungi from biological soil crusts in the Mojave desert and describing Neophaeococcomyces mojavensis, and introducing the new genera and species Taxawa tesnikishii.</title>
        <authorList>
            <person name="Kurbessoian T."/>
            <person name="Stajich J.E."/>
        </authorList>
    </citation>
    <scope>NUCLEOTIDE SEQUENCE</scope>
    <source>
        <strain evidence="1">JES_112</strain>
    </source>
</reference>
<protein>
    <submittedName>
        <fullName evidence="1">Uncharacterized protein</fullName>
    </submittedName>
</protein>
<evidence type="ECO:0000313" key="2">
    <source>
        <dbReference type="Proteomes" id="UP001172386"/>
    </source>
</evidence>
<dbReference type="EMBL" id="JAPDRQ010000044">
    <property type="protein sequence ID" value="KAJ9659059.1"/>
    <property type="molecule type" value="Genomic_DNA"/>
</dbReference>
<accession>A0ACC3ABM3</accession>
<comment type="caution">
    <text evidence="1">The sequence shown here is derived from an EMBL/GenBank/DDBJ whole genome shotgun (WGS) entry which is preliminary data.</text>
</comment>
<sequence length="680" mass="74720">MSQRNKQTPTSWNAFERGRASSFGSLESITEDENHKPSEPLVSQSYASRVPQNSTLAPDDDHELRRRRSSVAMRLNSIRQMGGPNSIDNFVNSFQRAAGFHQITPVRRGSVTREFTADEEEEDPVTPRPRARPPLTSVLSQQLAGISPQSTAETVRPIPEEQPSQPEPSETTSLLPAPSHEPSFSVRSRFGSEQNLGASYGSISSRLSHSARRRASILIQQQIEASQRARDIPEEYKDDVLERPVEVETRPDGEVIERTIGESTVPMTIFNSTNVLIGVGILALPLAVRYSGWVIGIAVLTLAALVTAYTATLLAKCLDTNTASTTYGDIAFLAFDSWGRGLVESLFILELTAANVALIILFADSMHSLIPSIGTLYWKTIIAISLLPLNFVPFKTLSISSVLGIVCTMGIVVLVLVDGLIKPHAPGSLREIAETYAFPANLRTIPLSLGLFMAPWGGHSVFPAIYKDMRHPQKYGKAVRSTYIFTYGLDLTMAVLGYLMFGQRVRDEVTANILGSDSYPRTISIIIVVLIAIIPITKIPLSNRPIMDTINKKFLIDLRQMDAKARMYSERSFKHQFARASIGIVINIVQLGVAIGFPDFDSIMALMGSALCFTICVILPVSFYLKIFWGSDEIKMPEKVFCFFVVAVCTCLAILGTVFAIIPKEKLGLEANCVGKIGCL</sequence>
<keyword evidence="2" id="KW-1185">Reference proteome</keyword>
<organism evidence="1 2">
    <name type="scientific">Neophaeococcomyces mojaviensis</name>
    <dbReference type="NCBI Taxonomy" id="3383035"/>
    <lineage>
        <taxon>Eukaryota</taxon>
        <taxon>Fungi</taxon>
        <taxon>Dikarya</taxon>
        <taxon>Ascomycota</taxon>
        <taxon>Pezizomycotina</taxon>
        <taxon>Eurotiomycetes</taxon>
        <taxon>Chaetothyriomycetidae</taxon>
        <taxon>Chaetothyriales</taxon>
        <taxon>Chaetothyriales incertae sedis</taxon>
        <taxon>Neophaeococcomyces</taxon>
    </lineage>
</organism>
<gene>
    <name evidence="1" type="ORF">H2198_003348</name>
</gene>
<name>A0ACC3ABM3_9EURO</name>
<dbReference type="Proteomes" id="UP001172386">
    <property type="component" value="Unassembled WGS sequence"/>
</dbReference>